<dbReference type="EMBL" id="CAJVCH010558972">
    <property type="protein sequence ID" value="CAG7831108.1"/>
    <property type="molecule type" value="Genomic_DNA"/>
</dbReference>
<dbReference type="Proteomes" id="UP000708208">
    <property type="component" value="Unassembled WGS sequence"/>
</dbReference>
<dbReference type="PROSITE" id="PS50013">
    <property type="entry name" value="CHROMO_2"/>
    <property type="match status" value="2"/>
</dbReference>
<keyword evidence="6" id="KW-1185">Reference proteome</keyword>
<dbReference type="Pfam" id="PF01393">
    <property type="entry name" value="Chromo_shadow"/>
    <property type="match status" value="1"/>
</dbReference>
<evidence type="ECO:0000256" key="3">
    <source>
        <dbReference type="SAM" id="MobiDB-lite"/>
    </source>
</evidence>
<evidence type="ECO:0000256" key="2">
    <source>
        <dbReference type="ARBA" id="ARBA00023242"/>
    </source>
</evidence>
<dbReference type="SMART" id="SM00300">
    <property type="entry name" value="ChSh"/>
    <property type="match status" value="1"/>
</dbReference>
<dbReference type="PROSITE" id="PS00598">
    <property type="entry name" value="CHROMO_1"/>
    <property type="match status" value="1"/>
</dbReference>
<evidence type="ECO:0000259" key="4">
    <source>
        <dbReference type="PROSITE" id="PS50013"/>
    </source>
</evidence>
<proteinExistence type="predicted"/>
<keyword evidence="2" id="KW-0539">Nucleus</keyword>
<feature type="domain" description="Chromo" evidence="4">
    <location>
        <begin position="14"/>
        <end position="72"/>
    </location>
</feature>
<dbReference type="CDD" id="cd00034">
    <property type="entry name" value="CSD"/>
    <property type="match status" value="1"/>
</dbReference>
<name>A0A8J2L9G9_9HEXA</name>
<dbReference type="CDD" id="cd00024">
    <property type="entry name" value="CD_CSD"/>
    <property type="match status" value="1"/>
</dbReference>
<dbReference type="PANTHER" id="PTHR22812">
    <property type="entry name" value="CHROMOBOX PROTEIN"/>
    <property type="match status" value="1"/>
</dbReference>
<sequence>MDASKDASESEDIYEVEKIVRKRVSDGRVEYLIKWQGYSSSENTWEPIENLQCHELVNGFEKSLKRKPRGKTAPRKLPPNSSTRNGGQSNDYTAFQGLVAEAIVGATDACGELLHLVKWQGKEELELVPAMFTILKFPLIVMAFYENRVNFICNNLN</sequence>
<dbReference type="GO" id="GO:0005634">
    <property type="term" value="C:nucleus"/>
    <property type="evidence" value="ECO:0007669"/>
    <property type="project" value="UniProtKB-SubCell"/>
</dbReference>
<dbReference type="InterPro" id="IPR000953">
    <property type="entry name" value="Chromo/chromo_shadow_dom"/>
</dbReference>
<evidence type="ECO:0000313" key="6">
    <source>
        <dbReference type="Proteomes" id="UP000708208"/>
    </source>
</evidence>
<feature type="compositionally biased region" description="Polar residues" evidence="3">
    <location>
        <begin position="79"/>
        <end position="89"/>
    </location>
</feature>
<dbReference type="InterPro" id="IPR008251">
    <property type="entry name" value="Chromo_shadow_dom"/>
</dbReference>
<comment type="caution">
    <text evidence="5">The sequence shown here is derived from an EMBL/GenBank/DDBJ whole genome shotgun (WGS) entry which is preliminary data.</text>
</comment>
<reference evidence="5" key="1">
    <citation type="submission" date="2021-06" db="EMBL/GenBank/DDBJ databases">
        <authorList>
            <person name="Hodson N. C."/>
            <person name="Mongue J. A."/>
            <person name="Jaron S. K."/>
        </authorList>
    </citation>
    <scope>NUCLEOTIDE SEQUENCE</scope>
</reference>
<dbReference type="SMART" id="SM00298">
    <property type="entry name" value="CHROMO"/>
    <property type="match status" value="1"/>
</dbReference>
<dbReference type="GO" id="GO:0000792">
    <property type="term" value="C:heterochromatin"/>
    <property type="evidence" value="ECO:0007669"/>
    <property type="project" value="UniProtKB-ARBA"/>
</dbReference>
<accession>A0A8J2L9G9</accession>
<dbReference type="Pfam" id="PF00385">
    <property type="entry name" value="Chromo"/>
    <property type="match status" value="1"/>
</dbReference>
<organism evidence="5 6">
    <name type="scientific">Allacma fusca</name>
    <dbReference type="NCBI Taxonomy" id="39272"/>
    <lineage>
        <taxon>Eukaryota</taxon>
        <taxon>Metazoa</taxon>
        <taxon>Ecdysozoa</taxon>
        <taxon>Arthropoda</taxon>
        <taxon>Hexapoda</taxon>
        <taxon>Collembola</taxon>
        <taxon>Symphypleona</taxon>
        <taxon>Sminthuridae</taxon>
        <taxon>Allacma</taxon>
    </lineage>
</organism>
<dbReference type="InterPro" id="IPR051219">
    <property type="entry name" value="Heterochromatin_chromo-domain"/>
</dbReference>
<dbReference type="OrthoDB" id="433924at2759"/>
<comment type="subcellular location">
    <subcellularLocation>
        <location evidence="1">Nucleus</location>
    </subcellularLocation>
</comment>
<gene>
    <name evidence="5" type="ORF">AFUS01_LOCUS40868</name>
</gene>
<evidence type="ECO:0000256" key="1">
    <source>
        <dbReference type="ARBA" id="ARBA00004123"/>
    </source>
</evidence>
<feature type="compositionally biased region" description="Basic residues" evidence="3">
    <location>
        <begin position="64"/>
        <end position="74"/>
    </location>
</feature>
<dbReference type="InterPro" id="IPR023780">
    <property type="entry name" value="Chromo_domain"/>
</dbReference>
<dbReference type="InterPro" id="IPR023779">
    <property type="entry name" value="Chromodomain_CS"/>
</dbReference>
<feature type="region of interest" description="Disordered" evidence="3">
    <location>
        <begin position="64"/>
        <end position="89"/>
    </location>
</feature>
<feature type="domain" description="Chromo" evidence="4">
    <location>
        <begin position="98"/>
        <end position="148"/>
    </location>
</feature>
<protein>
    <recommendedName>
        <fullName evidence="4">Chromo domain-containing protein</fullName>
    </recommendedName>
</protein>
<evidence type="ECO:0000313" key="5">
    <source>
        <dbReference type="EMBL" id="CAG7831108.1"/>
    </source>
</evidence>
<dbReference type="AlphaFoldDB" id="A0A8J2L9G9"/>